<accession>A0A0V0R1T3</accession>
<keyword evidence="4 9" id="KW-0812">Transmembrane</keyword>
<comment type="caution">
    <text evidence="10">The sequence shown here is derived from an EMBL/GenBank/DDBJ whole genome shotgun (WGS) entry which is preliminary data.</text>
</comment>
<evidence type="ECO:0008006" key="12">
    <source>
        <dbReference type="Google" id="ProtNLM"/>
    </source>
</evidence>
<protein>
    <recommendedName>
        <fullName evidence="12">Tricarboxylate/iron carrier</fullName>
    </recommendedName>
</protein>
<evidence type="ECO:0000256" key="6">
    <source>
        <dbReference type="ARBA" id="ARBA00022989"/>
    </source>
</evidence>
<proteinExistence type="inferred from homology"/>
<keyword evidence="7" id="KW-0496">Mitochondrion</keyword>
<evidence type="ECO:0000256" key="1">
    <source>
        <dbReference type="ARBA" id="ARBA00004225"/>
    </source>
</evidence>
<dbReference type="EMBL" id="LDAU01000063">
    <property type="protein sequence ID" value="KRX08479.1"/>
    <property type="molecule type" value="Genomic_DNA"/>
</dbReference>
<evidence type="ECO:0000256" key="8">
    <source>
        <dbReference type="ARBA" id="ARBA00023136"/>
    </source>
</evidence>
<evidence type="ECO:0000256" key="3">
    <source>
        <dbReference type="ARBA" id="ARBA00022448"/>
    </source>
</evidence>
<reference evidence="10 11" key="1">
    <citation type="journal article" date="2015" name="Sci. Rep.">
        <title>Genome of the facultative scuticociliatosis pathogen Pseudocohnilembus persalinus provides insight into its virulence through horizontal gene transfer.</title>
        <authorList>
            <person name="Xiong J."/>
            <person name="Wang G."/>
            <person name="Cheng J."/>
            <person name="Tian M."/>
            <person name="Pan X."/>
            <person name="Warren A."/>
            <person name="Jiang C."/>
            <person name="Yuan D."/>
            <person name="Miao W."/>
        </authorList>
    </citation>
    <scope>NUCLEOTIDE SEQUENCE [LARGE SCALE GENOMIC DNA]</scope>
    <source>
        <strain evidence="10">36N120E</strain>
    </source>
</reference>
<name>A0A0V0R1T3_PSEPJ</name>
<keyword evidence="6 9" id="KW-1133">Transmembrane helix</keyword>
<dbReference type="GO" id="GO:0006865">
    <property type="term" value="P:amino acid transport"/>
    <property type="evidence" value="ECO:0007669"/>
    <property type="project" value="UniProtKB-KW"/>
</dbReference>
<keyword evidence="3" id="KW-0813">Transport</keyword>
<dbReference type="GO" id="GO:0015075">
    <property type="term" value="F:monoatomic ion transmembrane transporter activity"/>
    <property type="evidence" value="ECO:0007669"/>
    <property type="project" value="InterPro"/>
</dbReference>
<dbReference type="Proteomes" id="UP000054937">
    <property type="component" value="Unassembled WGS sequence"/>
</dbReference>
<feature type="transmembrane region" description="Helical" evidence="9">
    <location>
        <begin position="265"/>
        <end position="290"/>
    </location>
</feature>
<keyword evidence="11" id="KW-1185">Reference proteome</keyword>
<dbReference type="PANTHER" id="PTHR11153:SF6">
    <property type="entry name" value="SIDEROFLEXIN-5"/>
    <property type="match status" value="1"/>
</dbReference>
<comment type="similarity">
    <text evidence="2">Belongs to the sideroflexin family.</text>
</comment>
<dbReference type="InterPro" id="IPR004686">
    <property type="entry name" value="Mtc"/>
</dbReference>
<feature type="transmembrane region" description="Helical" evidence="9">
    <location>
        <begin position="327"/>
        <end position="347"/>
    </location>
</feature>
<feature type="transmembrane region" description="Helical" evidence="9">
    <location>
        <begin position="233"/>
        <end position="253"/>
    </location>
</feature>
<dbReference type="GO" id="GO:1990542">
    <property type="term" value="P:mitochondrial transmembrane transport"/>
    <property type="evidence" value="ECO:0007669"/>
    <property type="project" value="TreeGrafter"/>
</dbReference>
<evidence type="ECO:0000256" key="2">
    <source>
        <dbReference type="ARBA" id="ARBA00005974"/>
    </source>
</evidence>
<evidence type="ECO:0000256" key="7">
    <source>
        <dbReference type="ARBA" id="ARBA00023128"/>
    </source>
</evidence>
<evidence type="ECO:0000256" key="4">
    <source>
        <dbReference type="ARBA" id="ARBA00022692"/>
    </source>
</evidence>
<dbReference type="OrthoDB" id="6608471at2759"/>
<dbReference type="AlphaFoldDB" id="A0A0V0R1T3"/>
<dbReference type="OMA" id="GTTIFWQ"/>
<dbReference type="InParanoid" id="A0A0V0R1T3"/>
<evidence type="ECO:0000313" key="10">
    <source>
        <dbReference type="EMBL" id="KRX08479.1"/>
    </source>
</evidence>
<evidence type="ECO:0000313" key="11">
    <source>
        <dbReference type="Proteomes" id="UP000054937"/>
    </source>
</evidence>
<organism evidence="10 11">
    <name type="scientific">Pseudocohnilembus persalinus</name>
    <name type="common">Ciliate</name>
    <dbReference type="NCBI Taxonomy" id="266149"/>
    <lineage>
        <taxon>Eukaryota</taxon>
        <taxon>Sar</taxon>
        <taxon>Alveolata</taxon>
        <taxon>Ciliophora</taxon>
        <taxon>Intramacronucleata</taxon>
        <taxon>Oligohymenophorea</taxon>
        <taxon>Scuticociliatia</taxon>
        <taxon>Philasterida</taxon>
        <taxon>Pseudocohnilembidae</taxon>
        <taxon>Pseudocohnilembus</taxon>
    </lineage>
</organism>
<evidence type="ECO:0000256" key="9">
    <source>
        <dbReference type="SAM" id="Phobius"/>
    </source>
</evidence>
<keyword evidence="8 9" id="KW-0472">Membrane</keyword>
<dbReference type="PANTHER" id="PTHR11153">
    <property type="entry name" value="SIDEROFLEXIN"/>
    <property type="match status" value="1"/>
</dbReference>
<comment type="subcellular location">
    <subcellularLocation>
        <location evidence="1">Mitochondrion membrane</location>
        <topology evidence="1">Multi-pass membrane protein</topology>
    </subcellularLocation>
</comment>
<gene>
    <name evidence="10" type="ORF">PPERSA_12960</name>
</gene>
<dbReference type="GO" id="GO:0005743">
    <property type="term" value="C:mitochondrial inner membrane"/>
    <property type="evidence" value="ECO:0007669"/>
    <property type="project" value="TreeGrafter"/>
</dbReference>
<keyword evidence="5" id="KW-0029">Amino-acid transport</keyword>
<sequence length="365" mass="42139">MQKYDPSLEAPYDLTTYFGRLKHFQNISNQRRYFYSDDYLMEQRQILKDFESGKKTDYTDKQLWEARYFYLGNFHPQTDTLIHKLFRTSGYCIVNAPVIFCLTFLPPTPVNQIIAQTLNQTFNFAYNFTNGNKSNKYEYSQLAFSYSMAVASAIIGSLGSLALINRLKVSPSAKNIMKKFAPYIGVAVANEANLFFSRIKDFQQGIKVYDAETKEEIEQNSIEAAKIGFFQTGVSRCVIPIPLFLVPALWLSFSTKYKLQPKNIILATALNTAIGSFSLYLGLTYALAIYPQNVIVKANQLEPYFQNLTNKNGKQIEYFTFNKVNFIFLKVLIIQFQNFFISNMFQLQKMIHIQNSKKQFLLTII</sequence>
<evidence type="ECO:0000256" key="5">
    <source>
        <dbReference type="ARBA" id="ARBA00022970"/>
    </source>
</evidence>
<feature type="transmembrane region" description="Helical" evidence="9">
    <location>
        <begin position="143"/>
        <end position="164"/>
    </location>
</feature>
<dbReference type="Pfam" id="PF03820">
    <property type="entry name" value="SFXNs"/>
    <property type="match status" value="1"/>
</dbReference>